<dbReference type="Pfam" id="PF01738">
    <property type="entry name" value="DLH"/>
    <property type="match status" value="1"/>
</dbReference>
<proteinExistence type="predicted"/>
<accession>A0ABN2Y0T2</accession>
<sequence>MRSVRFGNRSLEVAGDLHLPAGFDPAKTYAAIICVHPGSGVKEQTAGLYAAKMAERGYVALAFDASYQGGSGGEPRYAEEPASRVEDIRCAVDYLMTLDFVDEERIGVLGICAGGGYAVNAAMTEHRISAVGVVSPVNIGRARREGDGRRGNAVRLLEEVGCQRTIEARTGQAGLRQWIPNSPEEARAAGITDADVLEAVDYYRTPRGRHPNSTNQLRFVSVASVIAFDAFHLVEELLTQPLQVVVGNRVGSSGSYRDGYELFRRATSDKGLRVVDGAGHYDLYDIPQYVDLAVETLSAFFDTKLAVQSPVHGPAAR</sequence>
<keyword evidence="3" id="KW-1185">Reference proteome</keyword>
<dbReference type="PANTHER" id="PTHR47751:SF1">
    <property type="entry name" value="SUPERFAMILY HYDROLASE, PUTATIVE (AFU_ORTHOLOGUE AFUA_2G16580)-RELATED"/>
    <property type="match status" value="1"/>
</dbReference>
<dbReference type="EMBL" id="BAAAMR010000002">
    <property type="protein sequence ID" value="GAA2119547.1"/>
    <property type="molecule type" value="Genomic_DNA"/>
</dbReference>
<feature type="domain" description="Dienelactone hydrolase" evidence="1">
    <location>
        <begin position="25"/>
        <end position="131"/>
    </location>
</feature>
<organism evidence="2 3">
    <name type="scientific">Actinomadura napierensis</name>
    <dbReference type="NCBI Taxonomy" id="267854"/>
    <lineage>
        <taxon>Bacteria</taxon>
        <taxon>Bacillati</taxon>
        <taxon>Actinomycetota</taxon>
        <taxon>Actinomycetes</taxon>
        <taxon>Streptosporangiales</taxon>
        <taxon>Thermomonosporaceae</taxon>
        <taxon>Actinomadura</taxon>
    </lineage>
</organism>
<dbReference type="RefSeq" id="WP_344260586.1">
    <property type="nucleotide sequence ID" value="NZ_BAAAMR010000002.1"/>
</dbReference>
<evidence type="ECO:0000313" key="2">
    <source>
        <dbReference type="EMBL" id="GAA2119547.1"/>
    </source>
</evidence>
<evidence type="ECO:0000259" key="1">
    <source>
        <dbReference type="Pfam" id="PF01738"/>
    </source>
</evidence>
<dbReference type="SUPFAM" id="SSF53474">
    <property type="entry name" value="alpha/beta-Hydrolases"/>
    <property type="match status" value="1"/>
</dbReference>
<dbReference type="GO" id="GO:0016787">
    <property type="term" value="F:hydrolase activity"/>
    <property type="evidence" value="ECO:0007669"/>
    <property type="project" value="UniProtKB-KW"/>
</dbReference>
<keyword evidence="2" id="KW-0378">Hydrolase</keyword>
<dbReference type="InterPro" id="IPR029058">
    <property type="entry name" value="AB_hydrolase_fold"/>
</dbReference>
<name>A0ABN2Y0T2_9ACTN</name>
<dbReference type="InterPro" id="IPR002925">
    <property type="entry name" value="Dienelactn_hydro"/>
</dbReference>
<comment type="caution">
    <text evidence="2">The sequence shown here is derived from an EMBL/GenBank/DDBJ whole genome shotgun (WGS) entry which is preliminary data.</text>
</comment>
<evidence type="ECO:0000313" key="3">
    <source>
        <dbReference type="Proteomes" id="UP001501020"/>
    </source>
</evidence>
<reference evidence="2 3" key="1">
    <citation type="journal article" date="2019" name="Int. J. Syst. Evol. Microbiol.">
        <title>The Global Catalogue of Microorganisms (GCM) 10K type strain sequencing project: providing services to taxonomists for standard genome sequencing and annotation.</title>
        <authorList>
            <consortium name="The Broad Institute Genomics Platform"/>
            <consortium name="The Broad Institute Genome Sequencing Center for Infectious Disease"/>
            <person name="Wu L."/>
            <person name="Ma J."/>
        </authorList>
    </citation>
    <scope>NUCLEOTIDE SEQUENCE [LARGE SCALE GENOMIC DNA]</scope>
    <source>
        <strain evidence="2 3">JCM 13850</strain>
    </source>
</reference>
<dbReference type="Gene3D" id="1.10.10.800">
    <property type="match status" value="1"/>
</dbReference>
<dbReference type="InterPro" id="IPR051411">
    <property type="entry name" value="Polyketide_trans_af380"/>
</dbReference>
<dbReference type="Proteomes" id="UP001501020">
    <property type="component" value="Unassembled WGS sequence"/>
</dbReference>
<dbReference type="Gene3D" id="3.40.50.1820">
    <property type="entry name" value="alpha/beta hydrolase"/>
    <property type="match status" value="1"/>
</dbReference>
<gene>
    <name evidence="2" type="ORF">GCM10009727_03480</name>
</gene>
<dbReference type="PANTHER" id="PTHR47751">
    <property type="entry name" value="SUPERFAMILY HYDROLASE, PUTATIVE (AFU_ORTHOLOGUE AFUA_2G16580)-RELATED"/>
    <property type="match status" value="1"/>
</dbReference>
<protein>
    <submittedName>
        <fullName evidence="2">Alpha/beta hydrolase</fullName>
    </submittedName>
</protein>